<dbReference type="PROSITE" id="PS51257">
    <property type="entry name" value="PROKAR_LIPOPROTEIN"/>
    <property type="match status" value="1"/>
</dbReference>
<dbReference type="PANTHER" id="PTHR47245">
    <property type="entry name" value="PEPTIDYLPROLYL ISOMERASE"/>
    <property type="match status" value="1"/>
</dbReference>
<dbReference type="InterPro" id="IPR046357">
    <property type="entry name" value="PPIase_dom_sf"/>
</dbReference>
<dbReference type="KEGG" id="taut:V4D30_04360"/>
<dbReference type="Gene3D" id="3.10.50.40">
    <property type="match status" value="1"/>
</dbReference>
<evidence type="ECO:0000313" key="9">
    <source>
        <dbReference type="EMBL" id="XCH47513.1"/>
    </source>
</evidence>
<evidence type="ECO:0000256" key="1">
    <source>
        <dbReference type="ARBA" id="ARBA00000971"/>
    </source>
</evidence>
<name>A0AAU8H110_9BACT</name>
<dbReference type="InterPro" id="IPR027304">
    <property type="entry name" value="Trigger_fact/SurA_dom_sf"/>
</dbReference>
<dbReference type="SUPFAM" id="SSF54534">
    <property type="entry name" value="FKBP-like"/>
    <property type="match status" value="1"/>
</dbReference>
<dbReference type="PANTHER" id="PTHR47245:SF1">
    <property type="entry name" value="FOLDASE PROTEIN PRSA"/>
    <property type="match status" value="1"/>
</dbReference>
<feature type="domain" description="PpiC" evidence="8">
    <location>
        <begin position="134"/>
        <end position="224"/>
    </location>
</feature>
<organism evidence="9">
    <name type="scientific">Thermodesulfovibrio autotrophicus</name>
    <dbReference type="NCBI Taxonomy" id="3118333"/>
    <lineage>
        <taxon>Bacteria</taxon>
        <taxon>Pseudomonadati</taxon>
        <taxon>Nitrospirota</taxon>
        <taxon>Thermodesulfovibrionia</taxon>
        <taxon>Thermodesulfovibrionales</taxon>
        <taxon>Thermodesulfovibrionaceae</taxon>
        <taxon>Thermodesulfovibrio</taxon>
    </lineage>
</organism>
<dbReference type="PROSITE" id="PS50198">
    <property type="entry name" value="PPIC_PPIASE_2"/>
    <property type="match status" value="1"/>
</dbReference>
<dbReference type="GO" id="GO:0003755">
    <property type="term" value="F:peptidyl-prolyl cis-trans isomerase activity"/>
    <property type="evidence" value="ECO:0007669"/>
    <property type="project" value="UniProtKB-KW"/>
</dbReference>
<dbReference type="RefSeq" id="WP_353685036.1">
    <property type="nucleotide sequence ID" value="NZ_CP144373.1"/>
</dbReference>
<keyword evidence="5 6" id="KW-0413">Isomerase</keyword>
<feature type="chain" id="PRO_5043773110" description="peptidylprolyl isomerase" evidence="7">
    <location>
        <begin position="19"/>
        <end position="293"/>
    </location>
</feature>
<evidence type="ECO:0000256" key="2">
    <source>
        <dbReference type="ARBA" id="ARBA00013194"/>
    </source>
</evidence>
<accession>A0AAU8H110</accession>
<evidence type="ECO:0000256" key="7">
    <source>
        <dbReference type="SAM" id="SignalP"/>
    </source>
</evidence>
<keyword evidence="3 7" id="KW-0732">Signal</keyword>
<dbReference type="EC" id="5.2.1.8" evidence="2"/>
<dbReference type="EMBL" id="CP144373">
    <property type="protein sequence ID" value="XCH47513.1"/>
    <property type="molecule type" value="Genomic_DNA"/>
</dbReference>
<dbReference type="InterPro" id="IPR050245">
    <property type="entry name" value="PrsA_foldase"/>
</dbReference>
<evidence type="ECO:0000256" key="4">
    <source>
        <dbReference type="ARBA" id="ARBA00023110"/>
    </source>
</evidence>
<evidence type="ECO:0000259" key="8">
    <source>
        <dbReference type="PROSITE" id="PS50198"/>
    </source>
</evidence>
<evidence type="ECO:0000256" key="6">
    <source>
        <dbReference type="PROSITE-ProRule" id="PRU00278"/>
    </source>
</evidence>
<reference evidence="9" key="1">
    <citation type="submission" date="2024-01" db="EMBL/GenBank/DDBJ databases">
        <title>The first autotrophic representatives of the genus Thermodesulfovibrio.</title>
        <authorList>
            <person name="Maltseva A.I."/>
            <person name="Elcheninov A.G."/>
            <person name="Kublanov I.V."/>
            <person name="Lebedinsky A.V."/>
            <person name="Frolov E.N."/>
        </authorList>
    </citation>
    <scope>NUCLEOTIDE SEQUENCE</scope>
    <source>
        <strain evidence="9">3907-1M</strain>
    </source>
</reference>
<feature type="signal peptide" evidence="7">
    <location>
        <begin position="1"/>
        <end position="18"/>
    </location>
</feature>
<dbReference type="Pfam" id="PF13145">
    <property type="entry name" value="Rotamase_2"/>
    <property type="match status" value="1"/>
</dbReference>
<comment type="catalytic activity">
    <reaction evidence="1">
        <text>[protein]-peptidylproline (omega=180) = [protein]-peptidylproline (omega=0)</text>
        <dbReference type="Rhea" id="RHEA:16237"/>
        <dbReference type="Rhea" id="RHEA-COMP:10747"/>
        <dbReference type="Rhea" id="RHEA-COMP:10748"/>
        <dbReference type="ChEBI" id="CHEBI:83833"/>
        <dbReference type="ChEBI" id="CHEBI:83834"/>
        <dbReference type="EC" id="5.2.1.8"/>
    </reaction>
</comment>
<dbReference type="InterPro" id="IPR000297">
    <property type="entry name" value="PPIase_PpiC"/>
</dbReference>
<proteinExistence type="predicted"/>
<protein>
    <recommendedName>
        <fullName evidence="2">peptidylprolyl isomerase</fullName>
        <ecNumber evidence="2">5.2.1.8</ecNumber>
    </recommendedName>
</protein>
<evidence type="ECO:0000256" key="5">
    <source>
        <dbReference type="ARBA" id="ARBA00023235"/>
    </source>
</evidence>
<gene>
    <name evidence="9" type="ORF">V4D30_04360</name>
</gene>
<sequence>MKYLKILIFLLSFSLIFACSKSDEVVVKAGSSKLTKKELQEDLKSLPPQTRVFLASPEGVNRLKDELIKREILYEEAKKKDLAKSEEFKRRVEEFKKITLINMLLEQELKNLPQVSEKDAEDYYEKNKDQFIRPTEVRLSQIVVKNEDEAKKVYERIDKGEDFGKIAKEISKDEKTKASGGDMGFFKKGQLNPQIENIAFSLKKGQVSMPLNLKGQLYIFKVTDVKGTPIQFEQIKSQLIEQLRAKKQQDWFNSYIEELKKKHKVEVNEKALQEILNQALIGSKPEEMPKQAK</sequence>
<dbReference type="AlphaFoldDB" id="A0AAU8H110"/>
<evidence type="ECO:0000256" key="3">
    <source>
        <dbReference type="ARBA" id="ARBA00022729"/>
    </source>
</evidence>
<dbReference type="SUPFAM" id="SSF109998">
    <property type="entry name" value="Triger factor/SurA peptide-binding domain-like"/>
    <property type="match status" value="1"/>
</dbReference>
<keyword evidence="4 6" id="KW-0697">Rotamase</keyword>